<feature type="region of interest" description="Disordered" evidence="1">
    <location>
        <begin position="92"/>
        <end position="125"/>
    </location>
</feature>
<evidence type="ECO:0000313" key="3">
    <source>
        <dbReference type="EMBL" id="MBB5940340.1"/>
    </source>
</evidence>
<organism evidence="3 4">
    <name type="scientific">Streptomyces zagrosensis</name>
    <dbReference type="NCBI Taxonomy" id="1042984"/>
    <lineage>
        <taxon>Bacteria</taxon>
        <taxon>Bacillati</taxon>
        <taxon>Actinomycetota</taxon>
        <taxon>Actinomycetes</taxon>
        <taxon>Kitasatosporales</taxon>
        <taxon>Streptomycetaceae</taxon>
        <taxon>Streptomyces</taxon>
    </lineage>
</organism>
<accession>A0A7W9QHF4</accession>
<evidence type="ECO:0000256" key="2">
    <source>
        <dbReference type="SAM" id="Phobius"/>
    </source>
</evidence>
<evidence type="ECO:0000313" key="4">
    <source>
        <dbReference type="Proteomes" id="UP000588098"/>
    </source>
</evidence>
<reference evidence="3 4" key="1">
    <citation type="submission" date="2020-08" db="EMBL/GenBank/DDBJ databases">
        <title>Genomic Encyclopedia of Type Strains, Phase III (KMG-III): the genomes of soil and plant-associated and newly described type strains.</title>
        <authorList>
            <person name="Whitman W."/>
        </authorList>
    </citation>
    <scope>NUCLEOTIDE SEQUENCE [LARGE SCALE GENOMIC DNA]</scope>
    <source>
        <strain evidence="3 4">CECT 8305</strain>
    </source>
</reference>
<protein>
    <submittedName>
        <fullName evidence="3">Uncharacterized protein</fullName>
    </submittedName>
</protein>
<dbReference type="Proteomes" id="UP000588098">
    <property type="component" value="Unassembled WGS sequence"/>
</dbReference>
<proteinExistence type="predicted"/>
<gene>
    <name evidence="3" type="ORF">FHS42_007438</name>
</gene>
<evidence type="ECO:0000256" key="1">
    <source>
        <dbReference type="SAM" id="MobiDB-lite"/>
    </source>
</evidence>
<dbReference type="AlphaFoldDB" id="A0A7W9QHF4"/>
<sequence length="125" mass="12262">MSVPKAAQALIMTSAAVAIVSTPLYWLLGGPDSGELAAASVQGTTGVIALAWSLLTSLAATEPHAPGGADTATVTGRASAVNGGRAVTGVLRGRRTDAASARVEKSGDATAQGPDSVACSGVYRP</sequence>
<keyword evidence="4" id="KW-1185">Reference proteome</keyword>
<comment type="caution">
    <text evidence="3">The sequence shown here is derived from an EMBL/GenBank/DDBJ whole genome shotgun (WGS) entry which is preliminary data.</text>
</comment>
<dbReference type="RefSeq" id="WP_312867177.1">
    <property type="nucleotide sequence ID" value="NZ_JACHJL010000041.1"/>
</dbReference>
<keyword evidence="2" id="KW-0472">Membrane</keyword>
<feature type="compositionally biased region" description="Basic and acidic residues" evidence="1">
    <location>
        <begin position="94"/>
        <end position="107"/>
    </location>
</feature>
<keyword evidence="2" id="KW-1133">Transmembrane helix</keyword>
<keyword evidence="2" id="KW-0812">Transmembrane</keyword>
<dbReference type="EMBL" id="JACHJL010000041">
    <property type="protein sequence ID" value="MBB5940340.1"/>
    <property type="molecule type" value="Genomic_DNA"/>
</dbReference>
<name>A0A7W9QHF4_9ACTN</name>
<feature type="transmembrane region" description="Helical" evidence="2">
    <location>
        <begin position="6"/>
        <end position="28"/>
    </location>
</feature>